<evidence type="ECO:0000313" key="2">
    <source>
        <dbReference type="Proteomes" id="UP000001075"/>
    </source>
</evidence>
<gene>
    <name evidence="1" type="ORF">I79_002911</name>
</gene>
<reference evidence="2" key="1">
    <citation type="journal article" date="2011" name="Nat. Biotechnol.">
        <title>The genomic sequence of the Chinese hamster ovary (CHO)-K1 cell line.</title>
        <authorList>
            <person name="Xu X."/>
            <person name="Nagarajan H."/>
            <person name="Lewis N.E."/>
            <person name="Pan S."/>
            <person name="Cai Z."/>
            <person name="Liu X."/>
            <person name="Chen W."/>
            <person name="Xie M."/>
            <person name="Wang W."/>
            <person name="Hammond S."/>
            <person name="Andersen M.R."/>
            <person name="Neff N."/>
            <person name="Passarelli B."/>
            <person name="Koh W."/>
            <person name="Fan H.C."/>
            <person name="Wang J."/>
            <person name="Gui Y."/>
            <person name="Lee K.H."/>
            <person name="Betenbaugh M.J."/>
            <person name="Quake S.R."/>
            <person name="Famili I."/>
            <person name="Palsson B.O."/>
            <person name="Wang J."/>
        </authorList>
    </citation>
    <scope>NUCLEOTIDE SEQUENCE [LARGE SCALE GENOMIC DNA]</scope>
    <source>
        <strain evidence="2">CHO K1 cell line</strain>
    </source>
</reference>
<proteinExistence type="predicted"/>
<accession>G3GYT3</accession>
<evidence type="ECO:0000313" key="1">
    <source>
        <dbReference type="EMBL" id="EGV94550.1"/>
    </source>
</evidence>
<dbReference type="InParanoid" id="G3GYT3"/>
<dbReference type="Proteomes" id="UP000001075">
    <property type="component" value="Unassembled WGS sequence"/>
</dbReference>
<sequence length="58" mass="6493">MFVCHVHAWCPQKSEEGVRSLSLELQKIVSCHVGAENNPGPLQEQQVFFSEPSLQPCI</sequence>
<protein>
    <submittedName>
        <fullName evidence="1">Uncharacterized protein</fullName>
    </submittedName>
</protein>
<name>G3GYT3_CRIGR</name>
<dbReference type="AlphaFoldDB" id="G3GYT3"/>
<organism evidence="1 2">
    <name type="scientific">Cricetulus griseus</name>
    <name type="common">Chinese hamster</name>
    <name type="synonym">Cricetulus barabensis griseus</name>
    <dbReference type="NCBI Taxonomy" id="10029"/>
    <lineage>
        <taxon>Eukaryota</taxon>
        <taxon>Metazoa</taxon>
        <taxon>Chordata</taxon>
        <taxon>Craniata</taxon>
        <taxon>Vertebrata</taxon>
        <taxon>Euteleostomi</taxon>
        <taxon>Mammalia</taxon>
        <taxon>Eutheria</taxon>
        <taxon>Euarchontoglires</taxon>
        <taxon>Glires</taxon>
        <taxon>Rodentia</taxon>
        <taxon>Myomorpha</taxon>
        <taxon>Muroidea</taxon>
        <taxon>Cricetidae</taxon>
        <taxon>Cricetinae</taxon>
        <taxon>Cricetulus</taxon>
    </lineage>
</organism>
<dbReference type="EMBL" id="JH000068">
    <property type="protein sequence ID" value="EGV94550.1"/>
    <property type="molecule type" value="Genomic_DNA"/>
</dbReference>